<reference evidence="2 3" key="1">
    <citation type="journal article" date="2014" name="Int. J. Syst. Evol. Microbiol.">
        <title>Complete genome sequence of Corynebacterium casei LMG S-19264T (=DSM 44701T), isolated from a smear-ripened cheese.</title>
        <authorList>
            <consortium name="US DOE Joint Genome Institute (JGI-PGF)"/>
            <person name="Walter F."/>
            <person name="Albersmeier A."/>
            <person name="Kalinowski J."/>
            <person name="Ruckert C."/>
        </authorList>
    </citation>
    <scope>NUCLEOTIDE SEQUENCE [LARGE SCALE GENOMIC DNA]</scope>
    <source>
        <strain evidence="2 3">CGMCC 1.7029</strain>
    </source>
</reference>
<dbReference type="CDD" id="cd10936">
    <property type="entry name" value="CE4_DAC2"/>
    <property type="match status" value="1"/>
</dbReference>
<feature type="compositionally biased region" description="Pro residues" evidence="1">
    <location>
        <begin position="145"/>
        <end position="166"/>
    </location>
</feature>
<dbReference type="InterPro" id="IPR006837">
    <property type="entry name" value="Divergent_DAC"/>
</dbReference>
<feature type="compositionally biased region" description="Pro residues" evidence="1">
    <location>
        <begin position="116"/>
        <end position="133"/>
    </location>
</feature>
<dbReference type="PRINTS" id="PR01217">
    <property type="entry name" value="PRICHEXTENSN"/>
</dbReference>
<dbReference type="Gene3D" id="3.20.20.370">
    <property type="entry name" value="Glycoside hydrolase/deacetylase"/>
    <property type="match status" value="1"/>
</dbReference>
<dbReference type="AlphaFoldDB" id="A0A918DC66"/>
<feature type="compositionally biased region" description="Low complexity" evidence="1">
    <location>
        <begin position="134"/>
        <end position="144"/>
    </location>
</feature>
<dbReference type="InterPro" id="IPR011330">
    <property type="entry name" value="Glyco_hydro/deAcase_b/a-brl"/>
</dbReference>
<dbReference type="EMBL" id="BMLP01000002">
    <property type="protein sequence ID" value="GGO30606.1"/>
    <property type="molecule type" value="Genomic_DNA"/>
</dbReference>
<proteinExistence type="predicted"/>
<accession>A0A918DC66</accession>
<dbReference type="Proteomes" id="UP000598196">
    <property type="component" value="Unassembled WGS sequence"/>
</dbReference>
<feature type="compositionally biased region" description="Low complexity" evidence="1">
    <location>
        <begin position="167"/>
        <end position="181"/>
    </location>
</feature>
<dbReference type="Pfam" id="PF04748">
    <property type="entry name" value="Polysacc_deac_2"/>
    <property type="match status" value="1"/>
</dbReference>
<protein>
    <recommendedName>
        <fullName evidence="4">Divergent polysaccharide deacetylase</fullName>
    </recommendedName>
</protein>
<feature type="compositionally biased region" description="Low complexity" evidence="1">
    <location>
        <begin position="71"/>
        <end position="100"/>
    </location>
</feature>
<evidence type="ECO:0000313" key="3">
    <source>
        <dbReference type="Proteomes" id="UP000598196"/>
    </source>
</evidence>
<gene>
    <name evidence="2" type="ORF">GCM10010991_15600</name>
</gene>
<feature type="compositionally biased region" description="Low complexity" evidence="1">
    <location>
        <begin position="36"/>
        <end position="65"/>
    </location>
</feature>
<dbReference type="OrthoDB" id="7658418at2"/>
<organism evidence="2 3">
    <name type="scientific">Gemmobacter aquaticus</name>
    <dbReference type="NCBI Taxonomy" id="490185"/>
    <lineage>
        <taxon>Bacteria</taxon>
        <taxon>Pseudomonadati</taxon>
        <taxon>Pseudomonadota</taxon>
        <taxon>Alphaproteobacteria</taxon>
        <taxon>Rhodobacterales</taxon>
        <taxon>Paracoccaceae</taxon>
        <taxon>Gemmobacter</taxon>
    </lineage>
</organism>
<feature type="compositionally biased region" description="Low complexity" evidence="1">
    <location>
        <begin position="237"/>
        <end position="249"/>
    </location>
</feature>
<dbReference type="GO" id="GO:0005975">
    <property type="term" value="P:carbohydrate metabolic process"/>
    <property type="evidence" value="ECO:0007669"/>
    <property type="project" value="InterPro"/>
</dbReference>
<name>A0A918DC66_9RHOB</name>
<feature type="compositionally biased region" description="Pro residues" evidence="1">
    <location>
        <begin position="182"/>
        <end position="204"/>
    </location>
</feature>
<dbReference type="RefSeq" id="WP_158635581.1">
    <property type="nucleotide sequence ID" value="NZ_BMLP01000002.1"/>
</dbReference>
<evidence type="ECO:0000313" key="2">
    <source>
        <dbReference type="EMBL" id="GGO30606.1"/>
    </source>
</evidence>
<evidence type="ECO:0008006" key="4">
    <source>
        <dbReference type="Google" id="ProtNLM"/>
    </source>
</evidence>
<keyword evidence="3" id="KW-1185">Reference proteome</keyword>
<comment type="caution">
    <text evidence="2">The sequence shown here is derived from an EMBL/GenBank/DDBJ whole genome shotgun (WGS) entry which is preliminary data.</text>
</comment>
<sequence>MRGFVAGLFWGGIVAAIGLGVVSELAPLPANQDKAPVAEAATAEVPSTEPVSTAETPAAEVAAPATPEPAAPAEADAAPPATPTAEPEPAEPAAPAASPAPTEPTPTDPAAAEPAPAEPAPVEPAPQATPPKSVPTAPAAVPAPAGLPPSPATTPEAEPAPQPSAPVAPITGEGADAAPAPAEAPPAPPSPEPAAAEPPVPVQPAPDQAAVDDTDAPLPGEVPAHSPLAPVPESDKPAPVVEPAAPAEPLLDRPEPGLEGEVEGVTTNRLPRIEAEAPATPEASNAAPADPRPVVRYAAAFDNPQAKPLFSILLIDDGQAKIDRAALAALELPITIVLDPAAPGAEYLTELYRRGGKEVAMLATQIPEGAAPSDLQVTLEAHAKVLAQSVAVVDLPEGGFQNNRQIAADLVPFIKDQGRGLVTFDKGLNAGDQVAQREAVPSALIFREIDAEGEDTAAMRRHLDRAAFKAAQDGRVAVLGRAQPDTIAALLEWSIEGRAGSVALAPLTAVLVTPE</sequence>
<evidence type="ECO:0000256" key="1">
    <source>
        <dbReference type="SAM" id="MobiDB-lite"/>
    </source>
</evidence>
<feature type="region of interest" description="Disordered" evidence="1">
    <location>
        <begin position="36"/>
        <end position="270"/>
    </location>
</feature>
<dbReference type="SUPFAM" id="SSF88713">
    <property type="entry name" value="Glycoside hydrolase/deacetylase"/>
    <property type="match status" value="1"/>
</dbReference>